<evidence type="ECO:0000313" key="2">
    <source>
        <dbReference type="Proteomes" id="UP000237105"/>
    </source>
</evidence>
<proteinExistence type="predicted"/>
<evidence type="ECO:0000313" key="1">
    <source>
        <dbReference type="EMBL" id="PON58338.1"/>
    </source>
</evidence>
<gene>
    <name evidence="1" type="ORF">PanWU01x14_167300</name>
</gene>
<dbReference type="EMBL" id="JXTB01000150">
    <property type="protein sequence ID" value="PON58338.1"/>
    <property type="molecule type" value="Genomic_DNA"/>
</dbReference>
<organism evidence="1 2">
    <name type="scientific">Parasponia andersonii</name>
    <name type="common">Sponia andersonii</name>
    <dbReference type="NCBI Taxonomy" id="3476"/>
    <lineage>
        <taxon>Eukaryota</taxon>
        <taxon>Viridiplantae</taxon>
        <taxon>Streptophyta</taxon>
        <taxon>Embryophyta</taxon>
        <taxon>Tracheophyta</taxon>
        <taxon>Spermatophyta</taxon>
        <taxon>Magnoliopsida</taxon>
        <taxon>eudicotyledons</taxon>
        <taxon>Gunneridae</taxon>
        <taxon>Pentapetalae</taxon>
        <taxon>rosids</taxon>
        <taxon>fabids</taxon>
        <taxon>Rosales</taxon>
        <taxon>Cannabaceae</taxon>
        <taxon>Parasponia</taxon>
    </lineage>
</organism>
<accession>A0A2P5CBD3</accession>
<dbReference type="OrthoDB" id="2143914at2759"/>
<dbReference type="AlphaFoldDB" id="A0A2P5CBD3"/>
<sequence length="274" mass="30357">MHGRKRKSRLLLIITKYAATSGQTYLGFYLAARQSPDDFYTNTLQATSPDRFHTNISPVAPEITKSPKRLMGFTLELENSTVTNQTHEPFATSLTLGFDDNIGQVGKRKKSQMYPDSPAGTYCDCLAHEPPSPQDMGTAVDLNEFSSADVRVPDPNGSYCYYTTPTKLSPESTLRKSAMAFTNTPSIIRKRRHKTLCSSFSDVSCSPTWTISSAHEKDVNSTDFPNSKPAFISTHLCTPQTLVAVKSLGRRLKYAFNEAEDLAALYFPDVGINM</sequence>
<reference evidence="2" key="1">
    <citation type="submission" date="2016-06" db="EMBL/GenBank/DDBJ databases">
        <title>Parallel loss of symbiosis genes in relatives of nitrogen-fixing non-legume Parasponia.</title>
        <authorList>
            <person name="Van Velzen R."/>
            <person name="Holmer R."/>
            <person name="Bu F."/>
            <person name="Rutten L."/>
            <person name="Van Zeijl A."/>
            <person name="Liu W."/>
            <person name="Santuari L."/>
            <person name="Cao Q."/>
            <person name="Sharma T."/>
            <person name="Shen D."/>
            <person name="Roswanjaya Y."/>
            <person name="Wardhani T."/>
            <person name="Kalhor M.S."/>
            <person name="Jansen J."/>
            <person name="Van den Hoogen J."/>
            <person name="Gungor B."/>
            <person name="Hartog M."/>
            <person name="Hontelez J."/>
            <person name="Verver J."/>
            <person name="Yang W.-C."/>
            <person name="Schijlen E."/>
            <person name="Repin R."/>
            <person name="Schilthuizen M."/>
            <person name="Schranz E."/>
            <person name="Heidstra R."/>
            <person name="Miyata K."/>
            <person name="Fedorova E."/>
            <person name="Kohlen W."/>
            <person name="Bisseling T."/>
            <person name="Smit S."/>
            <person name="Geurts R."/>
        </authorList>
    </citation>
    <scope>NUCLEOTIDE SEQUENCE [LARGE SCALE GENOMIC DNA]</scope>
    <source>
        <strain evidence="2">cv. WU1-14</strain>
    </source>
</reference>
<keyword evidence="2" id="KW-1185">Reference proteome</keyword>
<dbReference type="Proteomes" id="UP000237105">
    <property type="component" value="Unassembled WGS sequence"/>
</dbReference>
<protein>
    <submittedName>
        <fullName evidence="1">Uncharacterized protein</fullName>
    </submittedName>
</protein>
<comment type="caution">
    <text evidence="1">The sequence shown here is derived from an EMBL/GenBank/DDBJ whole genome shotgun (WGS) entry which is preliminary data.</text>
</comment>
<name>A0A2P5CBD3_PARAD</name>